<dbReference type="Proteomes" id="UP000197446">
    <property type="component" value="Unassembled WGS sequence"/>
</dbReference>
<dbReference type="EMBL" id="NISI01000014">
    <property type="protein sequence ID" value="OWR00820.1"/>
    <property type="molecule type" value="Genomic_DNA"/>
</dbReference>
<keyword evidence="4 7" id="KW-0808">Transferase</keyword>
<accession>A0A254N3Z5</accession>
<reference evidence="7 8" key="1">
    <citation type="journal article" date="2007" name="Int. J. Syst. Evol. Microbiol.">
        <title>Description of Pelomonas aquatica sp. nov. and Pelomonas puraquae sp. nov., isolated from industrial and haemodialysis water.</title>
        <authorList>
            <person name="Gomila M."/>
            <person name="Bowien B."/>
            <person name="Falsen E."/>
            <person name="Moore E.R."/>
            <person name="Lalucat J."/>
        </authorList>
    </citation>
    <scope>NUCLEOTIDE SEQUENCE [LARGE SCALE GENOMIC DNA]</scope>
    <source>
        <strain evidence="7 8">CCUG 52769</strain>
    </source>
</reference>
<evidence type="ECO:0000313" key="8">
    <source>
        <dbReference type="Proteomes" id="UP000197446"/>
    </source>
</evidence>
<evidence type="ECO:0000256" key="3">
    <source>
        <dbReference type="ARBA" id="ARBA00022676"/>
    </source>
</evidence>
<dbReference type="InterPro" id="IPR026461">
    <property type="entry name" value="Trfase_2_rSAM/seldom_assoc"/>
</dbReference>
<sequence length="232" mass="25873">MKPRLCIIVPVLNEGPQLAERLSALQIFRNRGAHVVVVDGGSHDDSLAIAREHADLALLAPRGRAAQMNAGAAACPAPVLLFLHADTVLPAQADQLVADACRRSIAWGRFDVHIDSDRPLLHWVARLMNLRSRLTGIATGDQAIFMRQELFQQVGGFPDLPLMEDIAMSTLLNKLSAPVCLRTQVRTSARRWEKHGAWRTIWLMWRLRAAYFFGADPAQLAIQYGYRPRDPQ</sequence>
<dbReference type="Pfam" id="PF00535">
    <property type="entry name" value="Glycos_transf_2"/>
    <property type="match status" value="1"/>
</dbReference>
<keyword evidence="8" id="KW-1185">Reference proteome</keyword>
<evidence type="ECO:0000256" key="2">
    <source>
        <dbReference type="ARBA" id="ARBA00022475"/>
    </source>
</evidence>
<dbReference type="InterPro" id="IPR029044">
    <property type="entry name" value="Nucleotide-diphossugar_trans"/>
</dbReference>
<evidence type="ECO:0000313" key="7">
    <source>
        <dbReference type="EMBL" id="OWR00820.1"/>
    </source>
</evidence>
<dbReference type="OrthoDB" id="5291101at2"/>
<keyword evidence="3" id="KW-0328">Glycosyltransferase</keyword>
<dbReference type="InterPro" id="IPR001173">
    <property type="entry name" value="Glyco_trans_2-like"/>
</dbReference>
<evidence type="ECO:0000256" key="1">
    <source>
        <dbReference type="ARBA" id="ARBA00004236"/>
    </source>
</evidence>
<dbReference type="RefSeq" id="WP_088485804.1">
    <property type="nucleotide sequence ID" value="NZ_NISI01000014.1"/>
</dbReference>
<dbReference type="NCBIfam" id="TIGR04283">
    <property type="entry name" value="glyco_like_mftF"/>
    <property type="match status" value="1"/>
</dbReference>
<dbReference type="SUPFAM" id="SSF53448">
    <property type="entry name" value="Nucleotide-diphospho-sugar transferases"/>
    <property type="match status" value="1"/>
</dbReference>
<dbReference type="GO" id="GO:0005886">
    <property type="term" value="C:plasma membrane"/>
    <property type="evidence" value="ECO:0007669"/>
    <property type="project" value="UniProtKB-SubCell"/>
</dbReference>
<comment type="caution">
    <text evidence="7">The sequence shown here is derived from an EMBL/GenBank/DDBJ whole genome shotgun (WGS) entry which is preliminary data.</text>
</comment>
<name>A0A254N3Z5_9BURK</name>
<organism evidence="7 8">
    <name type="scientific">Roseateles puraquae</name>
    <dbReference type="NCBI Taxonomy" id="431059"/>
    <lineage>
        <taxon>Bacteria</taxon>
        <taxon>Pseudomonadati</taxon>
        <taxon>Pseudomonadota</taxon>
        <taxon>Betaproteobacteria</taxon>
        <taxon>Burkholderiales</taxon>
        <taxon>Sphaerotilaceae</taxon>
        <taxon>Roseateles</taxon>
    </lineage>
</organism>
<proteinExistence type="predicted"/>
<evidence type="ECO:0000259" key="6">
    <source>
        <dbReference type="Pfam" id="PF00535"/>
    </source>
</evidence>
<dbReference type="Gene3D" id="3.90.550.10">
    <property type="entry name" value="Spore Coat Polysaccharide Biosynthesis Protein SpsA, Chain A"/>
    <property type="match status" value="1"/>
</dbReference>
<dbReference type="PANTHER" id="PTHR43646:SF2">
    <property type="entry name" value="GLYCOSYLTRANSFERASE 2-LIKE DOMAIN-CONTAINING PROTEIN"/>
    <property type="match status" value="1"/>
</dbReference>
<comment type="subcellular location">
    <subcellularLocation>
        <location evidence="1">Cell membrane</location>
    </subcellularLocation>
</comment>
<gene>
    <name evidence="7" type="ORF">CDO81_24125</name>
</gene>
<evidence type="ECO:0000256" key="5">
    <source>
        <dbReference type="ARBA" id="ARBA00023136"/>
    </source>
</evidence>
<dbReference type="AlphaFoldDB" id="A0A254N3Z5"/>
<protein>
    <submittedName>
        <fullName evidence="7">Glycosyl transferase</fullName>
    </submittedName>
</protein>
<dbReference type="PANTHER" id="PTHR43646">
    <property type="entry name" value="GLYCOSYLTRANSFERASE"/>
    <property type="match status" value="1"/>
</dbReference>
<keyword evidence="5" id="KW-0472">Membrane</keyword>
<dbReference type="GO" id="GO:0016757">
    <property type="term" value="F:glycosyltransferase activity"/>
    <property type="evidence" value="ECO:0007669"/>
    <property type="project" value="UniProtKB-KW"/>
</dbReference>
<dbReference type="CDD" id="cd02522">
    <property type="entry name" value="GT_2_like_a"/>
    <property type="match status" value="1"/>
</dbReference>
<feature type="domain" description="Glycosyltransferase 2-like" evidence="6">
    <location>
        <begin position="6"/>
        <end position="120"/>
    </location>
</feature>
<keyword evidence="2" id="KW-1003">Cell membrane</keyword>
<evidence type="ECO:0000256" key="4">
    <source>
        <dbReference type="ARBA" id="ARBA00022679"/>
    </source>
</evidence>